<feature type="domain" description="Acyl-CoA dehydrogenase/oxidase C-terminal" evidence="8">
    <location>
        <begin position="295"/>
        <end position="455"/>
    </location>
</feature>
<accession>A0A1I5Q8X2</accession>
<evidence type="ECO:0000256" key="1">
    <source>
        <dbReference type="ARBA" id="ARBA00001974"/>
    </source>
</evidence>
<evidence type="ECO:0000256" key="5">
    <source>
        <dbReference type="ARBA" id="ARBA00023002"/>
    </source>
</evidence>
<evidence type="ECO:0000259" key="10">
    <source>
        <dbReference type="Pfam" id="PF02771"/>
    </source>
</evidence>
<comment type="similarity">
    <text evidence="2 7">Belongs to the acyl-CoA dehydrogenase family.</text>
</comment>
<dbReference type="PANTHER" id="PTHR43884:SF12">
    <property type="entry name" value="ISOVALERYL-COA DEHYDROGENASE, MITOCHONDRIAL-RELATED"/>
    <property type="match status" value="1"/>
</dbReference>
<dbReference type="Gene3D" id="2.40.110.10">
    <property type="entry name" value="Butyryl-CoA Dehydrogenase, subunit A, domain 2"/>
    <property type="match status" value="1"/>
</dbReference>
<comment type="catalytic activity">
    <reaction evidence="6">
        <text>a 2,3-saturated acyl-CoA + A = a 2,3-dehydroacyl-CoA + AH2</text>
        <dbReference type="Rhea" id="RHEA:48608"/>
        <dbReference type="ChEBI" id="CHEBI:13193"/>
        <dbReference type="ChEBI" id="CHEBI:17499"/>
        <dbReference type="ChEBI" id="CHEBI:60015"/>
        <dbReference type="ChEBI" id="CHEBI:65111"/>
    </reaction>
</comment>
<evidence type="ECO:0000256" key="2">
    <source>
        <dbReference type="ARBA" id="ARBA00009347"/>
    </source>
</evidence>
<dbReference type="InterPro" id="IPR006089">
    <property type="entry name" value="Acyl-CoA_DH_CS"/>
</dbReference>
<sequence length="638" mass="70439">MLCLHNIFFISYIYVKLVCKQNNIQLLSAKLIISNHNSTMILTDNKASIKGGEFLIKDIDASQIFIPEEFSEEQKMIAQTCLDFVRTEVHPRLDEIDYAKDTSLMVSLMDKAGELGLLGTSIPEEYGGFGMNFNTSMLVAEACGQGHSFSVALSAHTGIGTLPILYYGNDAQKSKYLPKLATGEWKAAYCLTEPDSGSDANSGKTKAELTADGKHYIINGQKMWITNGGFADIYIVFAKIENDKNLTAFIVEKDFGGITMNEEERKMGIKGSSTRQIFFNDCKVPVENLLFTREGGFKIAVNILNIGRIKLASAVVGASKGVISQTVNYANERKQFGVSINNFGAIKHKLAEMIVRTYASESACYRAGQNIDDAIEDLLASGVEASQAKLKGVEQFAIECAIMKVHGSEVLDYVVDEGVQVYGGMGFSAEAPMDRAYRDARINRIFEGTNEINRLLSVGTIVKRAMKGELNLMPAAMAVGKEIMSIPDFNTEEEDGIFIAEKKVIKNMKKAILMIAGASLQKFMAKFEQEQEIIINLADMLIETYVAESTILRVEKLITTRGEEACSLQKDAALIYLHNAVEKLNNAGKSAITSFAEGDELRVMLMGLKRFSKIEPFNLKDARRRITQAAIEKNAYVF</sequence>
<evidence type="ECO:0000259" key="9">
    <source>
        <dbReference type="Pfam" id="PF02770"/>
    </source>
</evidence>
<evidence type="ECO:0000256" key="3">
    <source>
        <dbReference type="ARBA" id="ARBA00022630"/>
    </source>
</evidence>
<evidence type="ECO:0000256" key="7">
    <source>
        <dbReference type="RuleBase" id="RU362125"/>
    </source>
</evidence>
<dbReference type="InterPro" id="IPR013786">
    <property type="entry name" value="AcylCoA_DH/ox_N"/>
</dbReference>
<evidence type="ECO:0000313" key="13">
    <source>
        <dbReference type="Proteomes" id="UP000199306"/>
    </source>
</evidence>
<feature type="domain" description="Acyl-CoA dehydrogenase-like C-terminal" evidence="11">
    <location>
        <begin position="507"/>
        <end position="610"/>
    </location>
</feature>
<keyword evidence="3 7" id="KW-0285">Flavoprotein</keyword>
<dbReference type="Pfam" id="PF00441">
    <property type="entry name" value="Acyl-CoA_dh_1"/>
    <property type="match status" value="1"/>
</dbReference>
<dbReference type="FunFam" id="1.20.140.10:FF:000019">
    <property type="entry name" value="Acyl-CoA dehydrogenase"/>
    <property type="match status" value="1"/>
</dbReference>
<evidence type="ECO:0000313" key="12">
    <source>
        <dbReference type="EMBL" id="SFP42788.1"/>
    </source>
</evidence>
<feature type="domain" description="Acyl-CoA dehydrogenase/oxidase N-terminal" evidence="10">
    <location>
        <begin position="71"/>
        <end position="184"/>
    </location>
</feature>
<evidence type="ECO:0000256" key="4">
    <source>
        <dbReference type="ARBA" id="ARBA00022827"/>
    </source>
</evidence>
<dbReference type="InterPro" id="IPR037069">
    <property type="entry name" value="AcylCoA_DH/ox_N_sf"/>
</dbReference>
<dbReference type="PANTHER" id="PTHR43884">
    <property type="entry name" value="ACYL-COA DEHYDROGENASE"/>
    <property type="match status" value="1"/>
</dbReference>
<dbReference type="EMBL" id="FOXH01000003">
    <property type="protein sequence ID" value="SFP42788.1"/>
    <property type="molecule type" value="Genomic_DNA"/>
</dbReference>
<evidence type="ECO:0000259" key="11">
    <source>
        <dbReference type="Pfam" id="PF21263"/>
    </source>
</evidence>
<protein>
    <submittedName>
        <fullName evidence="12">Acyl-CoA dehydrogenase</fullName>
    </submittedName>
</protein>
<dbReference type="Pfam" id="PF02770">
    <property type="entry name" value="Acyl-CoA_dh_M"/>
    <property type="match status" value="1"/>
</dbReference>
<dbReference type="SUPFAM" id="SSF56645">
    <property type="entry name" value="Acyl-CoA dehydrogenase NM domain-like"/>
    <property type="match status" value="1"/>
</dbReference>
<dbReference type="Gene3D" id="1.20.140.10">
    <property type="entry name" value="Butyryl-CoA Dehydrogenase, subunit A, domain 3"/>
    <property type="match status" value="2"/>
</dbReference>
<dbReference type="Pfam" id="PF21263">
    <property type="entry name" value="Acyl-CoA-dh_C"/>
    <property type="match status" value="1"/>
</dbReference>
<dbReference type="FunFam" id="2.40.110.10:FF:000006">
    <property type="entry name" value="very long-chain specific acyl-CoA dehydrogenase, mitochondrial"/>
    <property type="match status" value="1"/>
</dbReference>
<dbReference type="GO" id="GO:0050660">
    <property type="term" value="F:flavin adenine dinucleotide binding"/>
    <property type="evidence" value="ECO:0007669"/>
    <property type="project" value="InterPro"/>
</dbReference>
<dbReference type="Proteomes" id="UP000199306">
    <property type="component" value="Unassembled WGS sequence"/>
</dbReference>
<keyword evidence="5 7" id="KW-0560">Oxidoreductase</keyword>
<dbReference type="InterPro" id="IPR009075">
    <property type="entry name" value="AcylCo_DH/oxidase_C"/>
</dbReference>
<comment type="cofactor">
    <cofactor evidence="1 7">
        <name>FAD</name>
        <dbReference type="ChEBI" id="CHEBI:57692"/>
    </cofactor>
</comment>
<organism evidence="12 13">
    <name type="scientific">Pseudarcicella hirudinis</name>
    <dbReference type="NCBI Taxonomy" id="1079859"/>
    <lineage>
        <taxon>Bacteria</taxon>
        <taxon>Pseudomonadati</taxon>
        <taxon>Bacteroidota</taxon>
        <taxon>Cytophagia</taxon>
        <taxon>Cytophagales</taxon>
        <taxon>Flectobacillaceae</taxon>
        <taxon>Pseudarcicella</taxon>
    </lineage>
</organism>
<dbReference type="InterPro" id="IPR006091">
    <property type="entry name" value="Acyl-CoA_Oxase/DH_mid-dom"/>
</dbReference>
<dbReference type="STRING" id="1079859.SAMN04515674_10377"/>
<dbReference type="Pfam" id="PF02771">
    <property type="entry name" value="Acyl-CoA_dh_N"/>
    <property type="match status" value="1"/>
</dbReference>
<dbReference type="Gene3D" id="1.10.540.10">
    <property type="entry name" value="Acyl-CoA dehydrogenase/oxidase, N-terminal domain"/>
    <property type="match status" value="1"/>
</dbReference>
<dbReference type="InterPro" id="IPR009100">
    <property type="entry name" value="AcylCoA_DH/oxidase_NM_dom_sf"/>
</dbReference>
<evidence type="ECO:0000259" key="8">
    <source>
        <dbReference type="Pfam" id="PF00441"/>
    </source>
</evidence>
<keyword evidence="4 7" id="KW-0274">FAD</keyword>
<name>A0A1I5Q8X2_9BACT</name>
<keyword evidence="13" id="KW-1185">Reference proteome</keyword>
<dbReference type="PROSITE" id="PS00072">
    <property type="entry name" value="ACYL_COA_DH_1"/>
    <property type="match status" value="1"/>
</dbReference>
<feature type="domain" description="Acyl-CoA oxidase/dehydrogenase middle" evidence="9">
    <location>
        <begin position="188"/>
        <end position="282"/>
    </location>
</feature>
<dbReference type="GO" id="GO:0003995">
    <property type="term" value="F:acyl-CoA dehydrogenase activity"/>
    <property type="evidence" value="ECO:0007669"/>
    <property type="project" value="InterPro"/>
</dbReference>
<evidence type="ECO:0000256" key="6">
    <source>
        <dbReference type="ARBA" id="ARBA00052546"/>
    </source>
</evidence>
<gene>
    <name evidence="12" type="ORF">SAMN04515674_10377</name>
</gene>
<dbReference type="InterPro" id="IPR046373">
    <property type="entry name" value="Acyl-CoA_Oxase/DH_mid-dom_sf"/>
</dbReference>
<dbReference type="InterPro" id="IPR049426">
    <property type="entry name" value="Acyl-CoA-dh-like_C"/>
</dbReference>
<proteinExistence type="inferred from homology"/>
<dbReference type="SUPFAM" id="SSF47203">
    <property type="entry name" value="Acyl-CoA dehydrogenase C-terminal domain-like"/>
    <property type="match status" value="1"/>
</dbReference>
<dbReference type="AlphaFoldDB" id="A0A1I5Q8X2"/>
<reference evidence="12 13" key="1">
    <citation type="submission" date="2016-10" db="EMBL/GenBank/DDBJ databases">
        <authorList>
            <person name="de Groot N.N."/>
        </authorList>
    </citation>
    <scope>NUCLEOTIDE SEQUENCE [LARGE SCALE GENOMIC DNA]</scope>
    <source>
        <strain evidence="13">E92,LMG 26720,CCM 7988</strain>
    </source>
</reference>
<dbReference type="PROSITE" id="PS00073">
    <property type="entry name" value="ACYL_COA_DH_2"/>
    <property type="match status" value="1"/>
</dbReference>
<dbReference type="InterPro" id="IPR036250">
    <property type="entry name" value="AcylCo_DH-like_C"/>
</dbReference>
<dbReference type="FunFam" id="1.10.540.10:FF:000001">
    <property type="entry name" value="Very long-chain-specific acyl-CoA dehydrogenase, mitochondrial"/>
    <property type="match status" value="1"/>
</dbReference>